<evidence type="ECO:0000313" key="1">
    <source>
        <dbReference type="EMBL" id="PIT40524.1"/>
    </source>
</evidence>
<comment type="caution">
    <text evidence="1">The sequence shown here is derived from an EMBL/GenBank/DDBJ whole genome shotgun (WGS) entry which is preliminary data.</text>
</comment>
<proteinExistence type="predicted"/>
<dbReference type="Proteomes" id="UP000230202">
    <property type="component" value="Unassembled WGS sequence"/>
</dbReference>
<protein>
    <recommendedName>
        <fullName evidence="3">Type IV secretion protein Rhs</fullName>
    </recommendedName>
</protein>
<evidence type="ECO:0008006" key="3">
    <source>
        <dbReference type="Google" id="ProtNLM"/>
    </source>
</evidence>
<accession>A0A2N9X836</accession>
<organism evidence="1 2">
    <name type="scientific">Snodgrassella alvi</name>
    <dbReference type="NCBI Taxonomy" id="1196083"/>
    <lineage>
        <taxon>Bacteria</taxon>
        <taxon>Pseudomonadati</taxon>
        <taxon>Pseudomonadota</taxon>
        <taxon>Betaproteobacteria</taxon>
        <taxon>Neisseriales</taxon>
        <taxon>Neisseriaceae</taxon>
        <taxon>Snodgrassella</taxon>
    </lineage>
</organism>
<sequence length="171" mass="20716">MSMVTSVFKSAIVLSQVRVRKGTLLPYQGKYAITPFGEIYWPQKYYSRDYSMEEFDNKYFFMHEMVHVWQFQMGMNVVMRGAFSLMADYEYALEENKLLSDYGMEQQASIIADYYILKYFNYNLWQIKTKQRPKESNAKNKQLVQQYWLEMYENTLHLFLKNPRDKKALFR</sequence>
<reference evidence="1" key="1">
    <citation type="journal article" date="2017" name="MBio">
        <title>Type VI secretion-mediated competition in the bee gut microbiome.</title>
        <authorList>
            <person name="Steele M.I."/>
            <person name="Kwong W.K."/>
            <person name="Powell J.E."/>
            <person name="Whiteley M."/>
            <person name="Moran N.A."/>
        </authorList>
    </citation>
    <scope>NUCLEOTIDE SEQUENCE [LARGE SCALE GENOMIC DNA]</scope>
    <source>
        <strain evidence="1">WkB273</strain>
    </source>
</reference>
<dbReference type="EMBL" id="MEIL01000019">
    <property type="protein sequence ID" value="PIT40524.1"/>
    <property type="molecule type" value="Genomic_DNA"/>
</dbReference>
<gene>
    <name evidence="1" type="ORF">BHC54_02440</name>
</gene>
<evidence type="ECO:0000313" key="2">
    <source>
        <dbReference type="Proteomes" id="UP000230202"/>
    </source>
</evidence>
<name>A0A2N9X836_9NEIS</name>
<dbReference type="AlphaFoldDB" id="A0A2N9X836"/>
<keyword evidence="2" id="KW-1185">Reference proteome</keyword>